<dbReference type="PANTHER" id="PTHR22298">
    <property type="entry name" value="ENDO-1,4-BETA-GLUCANASE"/>
    <property type="match status" value="1"/>
</dbReference>
<dbReference type="InterPro" id="IPR012341">
    <property type="entry name" value="6hp_glycosidase-like_sf"/>
</dbReference>
<reference evidence="10 11" key="1">
    <citation type="journal article" date="2021" name="BMC Genomics">
        <title>Datura genome reveals duplications of psychoactive alkaloid biosynthetic genes and high mutation rate following tissue culture.</title>
        <authorList>
            <person name="Rajewski A."/>
            <person name="Carter-House D."/>
            <person name="Stajich J."/>
            <person name="Litt A."/>
        </authorList>
    </citation>
    <scope>NUCLEOTIDE SEQUENCE [LARGE SCALE GENOMIC DNA]</scope>
    <source>
        <strain evidence="10">AR-01</strain>
    </source>
</reference>
<evidence type="ECO:0000259" key="9">
    <source>
        <dbReference type="Pfam" id="PF00759"/>
    </source>
</evidence>
<keyword evidence="7" id="KW-0326">Glycosidase</keyword>
<dbReference type="Proteomes" id="UP000823775">
    <property type="component" value="Unassembled WGS sequence"/>
</dbReference>
<keyword evidence="8" id="KW-0624">Polysaccharide degradation</keyword>
<keyword evidence="6" id="KW-0119">Carbohydrate metabolism</keyword>
<evidence type="ECO:0000256" key="8">
    <source>
        <dbReference type="ARBA" id="ARBA00023326"/>
    </source>
</evidence>
<dbReference type="InterPro" id="IPR008928">
    <property type="entry name" value="6-hairpin_glycosidase_sf"/>
</dbReference>
<evidence type="ECO:0000256" key="1">
    <source>
        <dbReference type="ARBA" id="ARBA00000966"/>
    </source>
</evidence>
<keyword evidence="4" id="KW-0378">Hydrolase</keyword>
<dbReference type="Gene3D" id="1.50.10.10">
    <property type="match status" value="1"/>
</dbReference>
<dbReference type="EMBL" id="JACEIK010003415">
    <property type="protein sequence ID" value="MCD9641642.1"/>
    <property type="molecule type" value="Genomic_DNA"/>
</dbReference>
<evidence type="ECO:0000313" key="10">
    <source>
        <dbReference type="EMBL" id="MCD9641642.1"/>
    </source>
</evidence>
<sequence>MSEVVSKKRDNHQGIPFIGPIMRKFRVRECLASLMEDLMNKRRRERAVIHFCADQSYRVDPLPSSSLALLPRDETKQLKRKINTLVESPCHGDDGTLSSKEEFSIINSLVIAPVMTPMRCSEKSILFFEAQRSGKLPPNQRISWRGNSGLSDGSLAKDLTGGYYDAGDNVKFNFPMAYTTTMLSWNTLIWQENGTPLQNARAMIRWATDYFLKCANAAPNKLFVGVGDPNVDHKCWERPEDMDTIRAAYYVSPKSWL</sequence>
<evidence type="ECO:0000256" key="7">
    <source>
        <dbReference type="ARBA" id="ARBA00023295"/>
    </source>
</evidence>
<keyword evidence="11" id="KW-1185">Reference proteome</keyword>
<dbReference type="InterPro" id="IPR001701">
    <property type="entry name" value="Glyco_hydro_9"/>
</dbReference>
<organism evidence="10 11">
    <name type="scientific">Datura stramonium</name>
    <name type="common">Jimsonweed</name>
    <name type="synonym">Common thornapple</name>
    <dbReference type="NCBI Taxonomy" id="4076"/>
    <lineage>
        <taxon>Eukaryota</taxon>
        <taxon>Viridiplantae</taxon>
        <taxon>Streptophyta</taxon>
        <taxon>Embryophyta</taxon>
        <taxon>Tracheophyta</taxon>
        <taxon>Spermatophyta</taxon>
        <taxon>Magnoliopsida</taxon>
        <taxon>eudicotyledons</taxon>
        <taxon>Gunneridae</taxon>
        <taxon>Pentapetalae</taxon>
        <taxon>asterids</taxon>
        <taxon>lamiids</taxon>
        <taxon>Solanales</taxon>
        <taxon>Solanaceae</taxon>
        <taxon>Solanoideae</taxon>
        <taxon>Datureae</taxon>
        <taxon>Datura</taxon>
    </lineage>
</organism>
<evidence type="ECO:0000256" key="4">
    <source>
        <dbReference type="ARBA" id="ARBA00022801"/>
    </source>
</evidence>
<protein>
    <recommendedName>
        <fullName evidence="3">cellulase</fullName>
        <ecNumber evidence="3">3.2.1.4</ecNumber>
    </recommendedName>
</protein>
<comment type="similarity">
    <text evidence="2">Belongs to the glycosyl hydrolase 9 (cellulase E) family.</text>
</comment>
<accession>A0ABS8V3P6</accession>
<evidence type="ECO:0000256" key="2">
    <source>
        <dbReference type="ARBA" id="ARBA00007072"/>
    </source>
</evidence>
<keyword evidence="5" id="KW-0136">Cellulose degradation</keyword>
<comment type="catalytic activity">
    <reaction evidence="1">
        <text>Endohydrolysis of (1-&gt;4)-beta-D-glucosidic linkages in cellulose, lichenin and cereal beta-D-glucans.</text>
        <dbReference type="EC" id="3.2.1.4"/>
    </reaction>
</comment>
<name>A0ABS8V3P6_DATST</name>
<gene>
    <name evidence="10" type="ORF">HAX54_027957</name>
</gene>
<dbReference type="SUPFAM" id="SSF48208">
    <property type="entry name" value="Six-hairpin glycosidases"/>
    <property type="match status" value="1"/>
</dbReference>
<evidence type="ECO:0000256" key="3">
    <source>
        <dbReference type="ARBA" id="ARBA00012601"/>
    </source>
</evidence>
<comment type="caution">
    <text evidence="10">The sequence shown here is derived from an EMBL/GenBank/DDBJ whole genome shotgun (WGS) entry which is preliminary data.</text>
</comment>
<dbReference type="Pfam" id="PF00759">
    <property type="entry name" value="Glyco_hydro_9"/>
    <property type="match status" value="1"/>
</dbReference>
<evidence type="ECO:0000256" key="5">
    <source>
        <dbReference type="ARBA" id="ARBA00023001"/>
    </source>
</evidence>
<feature type="domain" description="Glycoside hydrolase family 9" evidence="9">
    <location>
        <begin position="122"/>
        <end position="253"/>
    </location>
</feature>
<proteinExistence type="inferred from homology"/>
<dbReference type="EC" id="3.2.1.4" evidence="3"/>
<evidence type="ECO:0000313" key="11">
    <source>
        <dbReference type="Proteomes" id="UP000823775"/>
    </source>
</evidence>
<evidence type="ECO:0000256" key="6">
    <source>
        <dbReference type="ARBA" id="ARBA00023277"/>
    </source>
</evidence>